<evidence type="ECO:0000313" key="1">
    <source>
        <dbReference type="EMBL" id="RXH58448.1"/>
    </source>
</evidence>
<dbReference type="RefSeq" id="WP_128912444.1">
    <property type="nucleotide sequence ID" value="NZ_RDSM01000001.1"/>
</dbReference>
<dbReference type="InterPro" id="IPR015996">
    <property type="entry name" value="UCP028451"/>
</dbReference>
<dbReference type="EMBL" id="RDSM01000001">
    <property type="protein sequence ID" value="RXH58448.1"/>
    <property type="molecule type" value="Genomic_DNA"/>
</dbReference>
<keyword evidence="2" id="KW-1185">Reference proteome</keyword>
<proteinExistence type="predicted"/>
<dbReference type="PANTHER" id="PTHR36452:SF1">
    <property type="entry name" value="DUF2461 DOMAIN-CONTAINING PROTEIN"/>
    <property type="match status" value="1"/>
</dbReference>
<dbReference type="Pfam" id="PF09365">
    <property type="entry name" value="DUF2461"/>
    <property type="match status" value="1"/>
</dbReference>
<reference evidence="2" key="2">
    <citation type="submission" date="2019-02" db="EMBL/GenBank/DDBJ databases">
        <title>Granulicella sibirica sp. nov., a psychrotolerant acidobacterium isolated from an organic soil layer in forested tundra, West Siberia.</title>
        <authorList>
            <person name="Oshkin I.Y."/>
            <person name="Kulichevskaya I.S."/>
            <person name="Rijpstra W.I.C."/>
            <person name="Sinninghe Damste J.S."/>
            <person name="Rakitin A.L."/>
            <person name="Ravin N.V."/>
            <person name="Dedysh S.N."/>
        </authorList>
    </citation>
    <scope>NUCLEOTIDE SEQUENCE [LARGE SCALE GENOMIC DNA]</scope>
    <source>
        <strain evidence="2">AF10</strain>
    </source>
</reference>
<dbReference type="NCBIfam" id="TIGR02453">
    <property type="entry name" value="TIGR02453 family protein"/>
    <property type="match status" value="1"/>
</dbReference>
<organism evidence="1 2">
    <name type="scientific">Granulicella sibirica</name>
    <dbReference type="NCBI Taxonomy" id="2479048"/>
    <lineage>
        <taxon>Bacteria</taxon>
        <taxon>Pseudomonadati</taxon>
        <taxon>Acidobacteriota</taxon>
        <taxon>Terriglobia</taxon>
        <taxon>Terriglobales</taxon>
        <taxon>Acidobacteriaceae</taxon>
        <taxon>Granulicella</taxon>
    </lineage>
</organism>
<evidence type="ECO:0000313" key="2">
    <source>
        <dbReference type="Proteomes" id="UP000289437"/>
    </source>
</evidence>
<dbReference type="OrthoDB" id="9794241at2"/>
<dbReference type="InterPro" id="IPR012808">
    <property type="entry name" value="CHP02453"/>
</dbReference>
<name>A0A4Q0T8G5_9BACT</name>
<dbReference type="PANTHER" id="PTHR36452">
    <property type="entry name" value="CHROMOSOME 12, WHOLE GENOME SHOTGUN SEQUENCE"/>
    <property type="match status" value="1"/>
</dbReference>
<gene>
    <name evidence="1" type="ORF">GRAN_1758</name>
</gene>
<dbReference type="AlphaFoldDB" id="A0A4Q0T8G5"/>
<dbReference type="PIRSF" id="PIRSF028451">
    <property type="entry name" value="UCP028451"/>
    <property type="match status" value="1"/>
</dbReference>
<protein>
    <recommendedName>
        <fullName evidence="3">TIGR02453 family protein</fullName>
    </recommendedName>
</protein>
<evidence type="ECO:0008006" key="3">
    <source>
        <dbReference type="Google" id="ProtNLM"/>
    </source>
</evidence>
<dbReference type="Proteomes" id="UP000289437">
    <property type="component" value="Unassembled WGS sequence"/>
</dbReference>
<reference evidence="1 2" key="1">
    <citation type="submission" date="2018-11" db="EMBL/GenBank/DDBJ databases">
        <authorList>
            <person name="Mardanov A.V."/>
            <person name="Ravin N.V."/>
            <person name="Dedysh S.N."/>
        </authorList>
    </citation>
    <scope>NUCLEOTIDE SEQUENCE [LARGE SCALE GENOMIC DNA]</scope>
    <source>
        <strain evidence="1 2">AF10</strain>
    </source>
</reference>
<accession>A0A4Q0T8G5</accession>
<sequence length="233" mass="26349">MPVHFSENALKFLRGLTRHNDREWFGARKTIYETELKAPMLELIGEINDAFLDFAPEHVRPPQKAMMRIYRDIRFSANKAPYKTRLAAWWSRDGMEKTSGAGFYTSFGPTGLTVAAGVYAPDKFQLLAIRRHLVEHHAEFLKLLQSKKMKVSLSEFEGQSLTRPPKGFADATISAEAMRLIMCRQWGVSATLPVETALGPGLTKEVVSRFKLAAPMVALLNEPLLKRQPKPMF</sequence>
<comment type="caution">
    <text evidence="1">The sequence shown here is derived from an EMBL/GenBank/DDBJ whole genome shotgun (WGS) entry which is preliminary data.</text>
</comment>